<evidence type="ECO:0000256" key="5">
    <source>
        <dbReference type="ARBA" id="ARBA00022989"/>
    </source>
</evidence>
<dbReference type="Proteomes" id="UP001162164">
    <property type="component" value="Unassembled WGS sequence"/>
</dbReference>
<dbReference type="PRINTS" id="PR01102">
    <property type="entry name" value="5HT6RECEPTR"/>
</dbReference>
<keyword evidence="9 11" id="KW-0675">Receptor</keyword>
<dbReference type="Gene3D" id="1.20.1070.10">
    <property type="entry name" value="Rhodopsin 7-helix transmembrane proteins"/>
    <property type="match status" value="1"/>
</dbReference>
<protein>
    <recommendedName>
        <fullName evidence="13">G-protein coupled receptors family 1 profile domain-containing protein</fullName>
    </recommendedName>
</protein>
<comment type="similarity">
    <text evidence="2 11">Belongs to the G-protein coupled receptor 1 family.</text>
</comment>
<feature type="transmembrane region" description="Helical" evidence="12">
    <location>
        <begin position="321"/>
        <end position="342"/>
    </location>
</feature>
<dbReference type="InterPro" id="IPR017452">
    <property type="entry name" value="GPCR_Rhodpsn_7TM"/>
</dbReference>
<evidence type="ECO:0000256" key="6">
    <source>
        <dbReference type="ARBA" id="ARBA00023040"/>
    </source>
</evidence>
<feature type="transmembrane region" description="Helical" evidence="12">
    <location>
        <begin position="27"/>
        <end position="52"/>
    </location>
</feature>
<dbReference type="PANTHER" id="PTHR24248:SF199">
    <property type="entry name" value="IP13425P-RELATED"/>
    <property type="match status" value="1"/>
</dbReference>
<evidence type="ECO:0000256" key="12">
    <source>
        <dbReference type="SAM" id="Phobius"/>
    </source>
</evidence>
<evidence type="ECO:0000256" key="11">
    <source>
        <dbReference type="RuleBase" id="RU000688"/>
    </source>
</evidence>
<dbReference type="SUPFAM" id="SSF81321">
    <property type="entry name" value="Family A G protein-coupled receptor-like"/>
    <property type="match status" value="1"/>
</dbReference>
<evidence type="ECO:0000256" key="7">
    <source>
        <dbReference type="ARBA" id="ARBA00023136"/>
    </source>
</evidence>
<keyword evidence="3" id="KW-1003">Cell membrane</keyword>
<dbReference type="SMART" id="SM01381">
    <property type="entry name" value="7TM_GPCR_Srsx"/>
    <property type="match status" value="1"/>
</dbReference>
<feature type="transmembrane region" description="Helical" evidence="12">
    <location>
        <begin position="354"/>
        <end position="376"/>
    </location>
</feature>
<feature type="transmembrane region" description="Helical" evidence="12">
    <location>
        <begin position="101"/>
        <end position="122"/>
    </location>
</feature>
<name>A0ABQ9IUX3_9CUCU</name>
<evidence type="ECO:0000256" key="2">
    <source>
        <dbReference type="ARBA" id="ARBA00010663"/>
    </source>
</evidence>
<evidence type="ECO:0000256" key="9">
    <source>
        <dbReference type="ARBA" id="ARBA00023170"/>
    </source>
</evidence>
<evidence type="ECO:0000256" key="10">
    <source>
        <dbReference type="ARBA" id="ARBA00023224"/>
    </source>
</evidence>
<keyword evidence="15" id="KW-1185">Reference proteome</keyword>
<comment type="subcellular location">
    <subcellularLocation>
        <location evidence="1">Cell membrane</location>
        <topology evidence="1">Multi-pass membrane protein</topology>
    </subcellularLocation>
</comment>
<keyword evidence="10 11" id="KW-0807">Transducer</keyword>
<feature type="transmembrane region" description="Helical" evidence="12">
    <location>
        <begin position="64"/>
        <end position="89"/>
    </location>
</feature>
<evidence type="ECO:0000256" key="8">
    <source>
        <dbReference type="ARBA" id="ARBA00023157"/>
    </source>
</evidence>
<dbReference type="Pfam" id="PF00001">
    <property type="entry name" value="7tm_1"/>
    <property type="match status" value="1"/>
</dbReference>
<reference evidence="14" key="1">
    <citation type="journal article" date="2023" name="Insect Mol. Biol.">
        <title>Genome sequencing provides insights into the evolution of gene families encoding plant cell wall-degrading enzymes in longhorned beetles.</title>
        <authorList>
            <person name="Shin N.R."/>
            <person name="Okamura Y."/>
            <person name="Kirsch R."/>
            <person name="Pauchet Y."/>
        </authorList>
    </citation>
    <scope>NUCLEOTIDE SEQUENCE</scope>
    <source>
        <strain evidence="14">MMC_N1</strain>
    </source>
</reference>
<evidence type="ECO:0000256" key="1">
    <source>
        <dbReference type="ARBA" id="ARBA00004651"/>
    </source>
</evidence>
<keyword evidence="5 12" id="KW-1133">Transmembrane helix</keyword>
<organism evidence="14 15">
    <name type="scientific">Molorchus minor</name>
    <dbReference type="NCBI Taxonomy" id="1323400"/>
    <lineage>
        <taxon>Eukaryota</taxon>
        <taxon>Metazoa</taxon>
        <taxon>Ecdysozoa</taxon>
        <taxon>Arthropoda</taxon>
        <taxon>Hexapoda</taxon>
        <taxon>Insecta</taxon>
        <taxon>Pterygota</taxon>
        <taxon>Neoptera</taxon>
        <taxon>Endopterygota</taxon>
        <taxon>Coleoptera</taxon>
        <taxon>Polyphaga</taxon>
        <taxon>Cucujiformia</taxon>
        <taxon>Chrysomeloidea</taxon>
        <taxon>Cerambycidae</taxon>
        <taxon>Lamiinae</taxon>
        <taxon>Monochamini</taxon>
        <taxon>Molorchus</taxon>
    </lineage>
</organism>
<comment type="caution">
    <text evidence="14">The sequence shown here is derived from an EMBL/GenBank/DDBJ whole genome shotgun (WGS) entry which is preliminary data.</text>
</comment>
<feature type="domain" description="G-protein coupled receptors family 1 profile" evidence="13">
    <location>
        <begin position="43"/>
        <end position="373"/>
    </location>
</feature>
<evidence type="ECO:0000256" key="3">
    <source>
        <dbReference type="ARBA" id="ARBA00022475"/>
    </source>
</evidence>
<proteinExistence type="inferred from homology"/>
<keyword evidence="4 11" id="KW-0812">Transmembrane</keyword>
<gene>
    <name evidence="14" type="ORF">NQ317_003025</name>
</gene>
<feature type="transmembrane region" description="Helical" evidence="12">
    <location>
        <begin position="143"/>
        <end position="164"/>
    </location>
</feature>
<evidence type="ECO:0000256" key="4">
    <source>
        <dbReference type="ARBA" id="ARBA00022692"/>
    </source>
</evidence>
<feature type="transmembrane region" description="Helical" evidence="12">
    <location>
        <begin position="184"/>
        <end position="206"/>
    </location>
</feature>
<evidence type="ECO:0000259" key="13">
    <source>
        <dbReference type="PROSITE" id="PS50262"/>
    </source>
</evidence>
<accession>A0ABQ9IUX3</accession>
<keyword evidence="8" id="KW-1015">Disulfide bond</keyword>
<evidence type="ECO:0000313" key="14">
    <source>
        <dbReference type="EMBL" id="KAJ8966352.1"/>
    </source>
</evidence>
<dbReference type="CDD" id="cd15061">
    <property type="entry name" value="7tmA_tyramine_R-like"/>
    <property type="match status" value="1"/>
</dbReference>
<sequence length="405" mass="45634">MSNDTTTATAISGNHSAAADTNHIQHIALAVLLSVVIVVVIIGNTLVILAVLTTRRLRTVTNCFVMSLAIADWLVAIFVMPPAVAYTLMGAWNLGWVLCDIWVSLDILLCTASILSLCAISVDRYLAVTQPLRYSRNKRSKRLAFTMILVVWVSSALITCPPMFGWYEPGKHEGKTCRYNKNTGYVIFSAMGSFFIPMAVMLYVYVKISCVVAQRHDQLAHIDSAHPRVSSLINHSPDTLNHNDQVKKPTVTQSRSLRSNLNYSFNHETITPPSRAASLYKASIPMRTRPESLNLDASMLSFEPTSRVSSFRRETKTAQTLSIVMGGFILCWLPFFIFYLLTPFIKSNDVNLLIMQYLTWLGWINSAINPFIYAFYSPDFRIAFWRLTVKHFSKSRRADFASQHK</sequence>
<dbReference type="PANTHER" id="PTHR24248">
    <property type="entry name" value="ADRENERGIC RECEPTOR-RELATED G-PROTEIN COUPLED RECEPTOR"/>
    <property type="match status" value="1"/>
</dbReference>
<evidence type="ECO:0000313" key="15">
    <source>
        <dbReference type="Proteomes" id="UP001162164"/>
    </source>
</evidence>
<dbReference type="PRINTS" id="PR00237">
    <property type="entry name" value="GPCRRHODOPSN"/>
</dbReference>
<dbReference type="PROSITE" id="PS00237">
    <property type="entry name" value="G_PROTEIN_RECEP_F1_1"/>
    <property type="match status" value="1"/>
</dbReference>
<keyword evidence="6 11" id="KW-0297">G-protein coupled receptor</keyword>
<dbReference type="EMBL" id="JAPWTJ010002387">
    <property type="protein sequence ID" value="KAJ8966352.1"/>
    <property type="molecule type" value="Genomic_DNA"/>
</dbReference>
<keyword evidence="7 12" id="KW-0472">Membrane</keyword>
<dbReference type="PROSITE" id="PS50262">
    <property type="entry name" value="G_PROTEIN_RECEP_F1_2"/>
    <property type="match status" value="1"/>
</dbReference>
<dbReference type="InterPro" id="IPR000276">
    <property type="entry name" value="GPCR_Rhodpsn"/>
</dbReference>